<evidence type="ECO:0000256" key="1">
    <source>
        <dbReference type="SAM" id="MobiDB-lite"/>
    </source>
</evidence>
<sequence>MASPKIYDDRTLQLMLLDLAGRLGDLSGLDRGPIAERFGSLQGYDSRQRSFSLQVAGPSLPALETIAGQGRTSSVVTTAGQYPGTTETTPGDTVSTKTTAGAFAPTIPALPAYASATAPTAFSTSAIDTLNEQVQLNYELMNLRLLLGGSLSDEYVGDGIGRRHVTFGFPISVDAPKRYRNAVAEVTVTICNPKSATAGAPVLQNLLPREKTYNVASMVNSSSQLGAGAILANVVSIGGGFMQGRQTYHIVRDQDTIALQRARPLRRASCETPGNGNPSPSATPRNSVSFAWQFRPVLGRSAIQQGMRQTFAQVAFPPGSSPSGSAPIMITTMTCWRAYDRRTGSAGDYIKGACEEAPPAETQAEFSTTRIDGLATMDNGDGTLTAIVSGTYPAGTRVAFGDLVTGPGNIGFSNAAGRLRFTTPLQLIATRGARLVSSDGSEREIASEEPAVERLSDGIVTLAGNFPPGTTMRIGGNSYPLEAFNDRTRVAGWSPSKGDGLVGLLNATVVRGDGASCRLPRRSIDRGSMRGEMATVTPFSDSQVKVTLPIVVCPEFSPQVGGPYPWVAIMAGRAYGLADAPFLYRNATEIAFLAPQSLLQGQTSLVLKRLLAGREYEIPYELQYGQGATAGISIFSVVDNEVTFAVRGSQLSRAKIVRPAGIRVEIINDALLLFTISKDDVGRYKSVLLSMDRAASTLLTLPVVKDPESSKKPTLKEGASVSRSVPQRIAINGSNLRSVVAVNYLGKPLPFTRAANGENVTILQVPSEMILGEGVVPLRIVFADETAQDYDLEVVP</sequence>
<evidence type="ECO:0000313" key="3">
    <source>
        <dbReference type="Proteomes" id="UP001597400"/>
    </source>
</evidence>
<name>A0ABW4TV80_9SPHN</name>
<gene>
    <name evidence="2" type="ORF">ACFSGX_01655</name>
</gene>
<proteinExistence type="predicted"/>
<feature type="region of interest" description="Disordered" evidence="1">
    <location>
        <begin position="74"/>
        <end position="95"/>
    </location>
</feature>
<keyword evidence="3" id="KW-1185">Reference proteome</keyword>
<comment type="caution">
    <text evidence="2">The sequence shown here is derived from an EMBL/GenBank/DDBJ whole genome shotgun (WGS) entry which is preliminary data.</text>
</comment>
<evidence type="ECO:0000313" key="2">
    <source>
        <dbReference type="EMBL" id="MFD1949471.1"/>
    </source>
</evidence>
<accession>A0ABW4TV80</accession>
<dbReference type="Proteomes" id="UP001597400">
    <property type="component" value="Unassembled WGS sequence"/>
</dbReference>
<reference evidence="3" key="1">
    <citation type="journal article" date="2019" name="Int. J. Syst. Evol. Microbiol.">
        <title>The Global Catalogue of Microorganisms (GCM) 10K type strain sequencing project: providing services to taxonomists for standard genome sequencing and annotation.</title>
        <authorList>
            <consortium name="The Broad Institute Genomics Platform"/>
            <consortium name="The Broad Institute Genome Sequencing Center for Infectious Disease"/>
            <person name="Wu L."/>
            <person name="Ma J."/>
        </authorList>
    </citation>
    <scope>NUCLEOTIDE SEQUENCE [LARGE SCALE GENOMIC DNA]</scope>
    <source>
        <strain evidence="3">CGMCC 1.12702</strain>
    </source>
</reference>
<protein>
    <submittedName>
        <fullName evidence="2">Uncharacterized protein</fullName>
    </submittedName>
</protein>
<organism evidence="2 3">
    <name type="scientific">Sphingomonas arantia</name>
    <dbReference type="NCBI Taxonomy" id="1460676"/>
    <lineage>
        <taxon>Bacteria</taxon>
        <taxon>Pseudomonadati</taxon>
        <taxon>Pseudomonadota</taxon>
        <taxon>Alphaproteobacteria</taxon>
        <taxon>Sphingomonadales</taxon>
        <taxon>Sphingomonadaceae</taxon>
        <taxon>Sphingomonas</taxon>
    </lineage>
</organism>
<dbReference type="RefSeq" id="WP_380926988.1">
    <property type="nucleotide sequence ID" value="NZ_JBHUGS010000001.1"/>
</dbReference>
<dbReference type="EMBL" id="JBHUGS010000001">
    <property type="protein sequence ID" value="MFD1949471.1"/>
    <property type="molecule type" value="Genomic_DNA"/>
</dbReference>